<proteinExistence type="inferred from homology"/>
<keyword evidence="2 9" id="KW-0547">Nucleotide-binding</keyword>
<evidence type="ECO:0000259" key="11">
    <source>
        <dbReference type="PROSITE" id="PS51721"/>
    </source>
</evidence>
<dbReference type="PANTHER" id="PTHR45782:SF4">
    <property type="entry name" value="MITOCHONDRIAL RIBOSOME-ASSOCIATED GTPASE 1"/>
    <property type="match status" value="1"/>
</dbReference>
<dbReference type="PIRSF" id="PIRSF006230">
    <property type="entry name" value="MG442"/>
    <property type="match status" value="1"/>
</dbReference>
<dbReference type="WBParaSite" id="PSAMB.scaffold3789size16902.g22557.t1">
    <property type="protein sequence ID" value="PSAMB.scaffold3789size16902.g22557.t1"/>
    <property type="gene ID" value="PSAMB.scaffold3789size16902.g22557"/>
</dbReference>
<dbReference type="PANTHER" id="PTHR45782">
    <property type="entry name" value="MITOCHONDRIAL RIBOSOME-ASSOCIATED GTPASE 1"/>
    <property type="match status" value="1"/>
</dbReference>
<evidence type="ECO:0000256" key="2">
    <source>
        <dbReference type="ARBA" id="ARBA00022741"/>
    </source>
</evidence>
<dbReference type="GO" id="GO:0032543">
    <property type="term" value="P:mitochondrial translation"/>
    <property type="evidence" value="ECO:0007669"/>
    <property type="project" value="TreeGrafter"/>
</dbReference>
<dbReference type="GO" id="GO:0003924">
    <property type="term" value="F:GTPase activity"/>
    <property type="evidence" value="ECO:0007669"/>
    <property type="project" value="TreeGrafter"/>
</dbReference>
<dbReference type="InterPro" id="IPR027417">
    <property type="entry name" value="P-loop_NTPase"/>
</dbReference>
<dbReference type="PRINTS" id="PR00326">
    <property type="entry name" value="GTP1OBG"/>
</dbReference>
<reference evidence="13" key="1">
    <citation type="submission" date="2022-11" db="UniProtKB">
        <authorList>
            <consortium name="WormBaseParasite"/>
        </authorList>
    </citation>
    <scope>IDENTIFICATION</scope>
</reference>
<feature type="domain" description="CP-type G" evidence="11">
    <location>
        <begin position="28"/>
        <end position="207"/>
    </location>
</feature>
<dbReference type="InterPro" id="IPR023179">
    <property type="entry name" value="GTP-bd_ortho_bundle_sf"/>
</dbReference>
<evidence type="ECO:0000256" key="7">
    <source>
        <dbReference type="ARBA" id="ARBA00023136"/>
    </source>
</evidence>
<dbReference type="Gene3D" id="1.10.1580.10">
    <property type="match status" value="1"/>
</dbReference>
<evidence type="ECO:0000313" key="12">
    <source>
        <dbReference type="Proteomes" id="UP000887566"/>
    </source>
</evidence>
<evidence type="ECO:0000256" key="5">
    <source>
        <dbReference type="ARBA" id="ARBA00023128"/>
    </source>
</evidence>
<evidence type="ECO:0000313" key="13">
    <source>
        <dbReference type="WBParaSite" id="PSAMB.scaffold3789size16902.g22557.t1"/>
    </source>
</evidence>
<dbReference type="CDD" id="cd00882">
    <property type="entry name" value="Ras_like_GTPase"/>
    <property type="match status" value="1"/>
</dbReference>
<accession>A0A914WFT2</accession>
<keyword evidence="12" id="KW-1185">Reference proteome</keyword>
<evidence type="ECO:0000256" key="1">
    <source>
        <dbReference type="ARBA" id="ARBA00004443"/>
    </source>
</evidence>
<keyword evidence="4" id="KW-0809">Transit peptide</keyword>
<dbReference type="CDD" id="cd01856">
    <property type="entry name" value="YlqF"/>
    <property type="match status" value="1"/>
</dbReference>
<evidence type="ECO:0000256" key="3">
    <source>
        <dbReference type="ARBA" id="ARBA00022792"/>
    </source>
</evidence>
<dbReference type="PROSITE" id="PS51721">
    <property type="entry name" value="G_CP"/>
    <property type="match status" value="1"/>
</dbReference>
<dbReference type="FunFam" id="1.10.1580.10:FF:000004">
    <property type="entry name" value="Mitochondrial GTPase 1"/>
    <property type="match status" value="1"/>
</dbReference>
<dbReference type="InterPro" id="IPR030378">
    <property type="entry name" value="G_CP_dom"/>
</dbReference>
<evidence type="ECO:0000256" key="10">
    <source>
        <dbReference type="PIRSR" id="PIRSR006230-1"/>
    </source>
</evidence>
<dbReference type="AlphaFoldDB" id="A0A914WFT2"/>
<dbReference type="Pfam" id="PF01926">
    <property type="entry name" value="MMR_HSR1"/>
    <property type="match status" value="1"/>
</dbReference>
<dbReference type="SUPFAM" id="SSF52540">
    <property type="entry name" value="P-loop containing nucleoside triphosphate hydrolases"/>
    <property type="match status" value="1"/>
</dbReference>
<keyword evidence="6 9" id="KW-0342">GTP-binding</keyword>
<dbReference type="GO" id="GO:0005743">
    <property type="term" value="C:mitochondrial inner membrane"/>
    <property type="evidence" value="ECO:0007669"/>
    <property type="project" value="UniProtKB-SubCell"/>
</dbReference>
<dbReference type="InterPro" id="IPR006073">
    <property type="entry name" value="GTP-bd"/>
</dbReference>
<evidence type="ECO:0000256" key="6">
    <source>
        <dbReference type="ARBA" id="ARBA00023134"/>
    </source>
</evidence>
<name>A0A914WFT2_9BILA</name>
<comment type="subcellular location">
    <subcellularLocation>
        <location evidence="1">Mitochondrion inner membrane</location>
        <topology evidence="1">Peripheral membrane protein</topology>
        <orientation evidence="1">Matrix side</orientation>
    </subcellularLocation>
</comment>
<dbReference type="FunFam" id="3.40.50.300:FF:000876">
    <property type="entry name" value="Mitochondrial GTPase 1"/>
    <property type="match status" value="1"/>
</dbReference>
<evidence type="ECO:0000256" key="8">
    <source>
        <dbReference type="ARBA" id="ARBA00045284"/>
    </source>
</evidence>
<dbReference type="InterPro" id="IPR016478">
    <property type="entry name" value="GTPase_MTG1"/>
</dbReference>
<feature type="binding site" evidence="10">
    <location>
        <position position="203"/>
    </location>
    <ligand>
        <name>GTP</name>
        <dbReference type="ChEBI" id="CHEBI:37565"/>
    </ligand>
</feature>
<evidence type="ECO:0000256" key="9">
    <source>
        <dbReference type="PIRNR" id="PIRNR006230"/>
    </source>
</evidence>
<organism evidence="12 13">
    <name type="scientific">Plectus sambesii</name>
    <dbReference type="NCBI Taxonomy" id="2011161"/>
    <lineage>
        <taxon>Eukaryota</taxon>
        <taxon>Metazoa</taxon>
        <taxon>Ecdysozoa</taxon>
        <taxon>Nematoda</taxon>
        <taxon>Chromadorea</taxon>
        <taxon>Plectida</taxon>
        <taxon>Plectina</taxon>
        <taxon>Plectoidea</taxon>
        <taxon>Plectidae</taxon>
        <taxon>Plectus</taxon>
    </lineage>
</organism>
<dbReference type="Proteomes" id="UP000887566">
    <property type="component" value="Unplaced"/>
</dbReference>
<feature type="binding site" evidence="10">
    <location>
        <begin position="77"/>
        <end position="80"/>
    </location>
    <ligand>
        <name>GTP</name>
        <dbReference type="ChEBI" id="CHEBI:37565"/>
    </ligand>
</feature>
<keyword evidence="5 9" id="KW-0496">Mitochondrion</keyword>
<evidence type="ECO:0000256" key="4">
    <source>
        <dbReference type="ARBA" id="ARBA00022946"/>
    </source>
</evidence>
<keyword evidence="3" id="KW-0999">Mitochondrion inner membrane</keyword>
<dbReference type="Gene3D" id="3.40.50.300">
    <property type="entry name" value="P-loop containing nucleotide triphosphate hydrolases"/>
    <property type="match status" value="1"/>
</dbReference>
<dbReference type="GO" id="GO:0005525">
    <property type="term" value="F:GTP binding"/>
    <property type="evidence" value="ECO:0007669"/>
    <property type="project" value="UniProtKB-KW"/>
</dbReference>
<protein>
    <recommendedName>
        <fullName evidence="9">Mitochondrial GTPase 1</fullName>
    </recommendedName>
</protein>
<comment type="function">
    <text evidence="8 9">Plays a role in the regulation of the mitochondrial ribosome assembly and of translational activity. Displays mitochondrial GTPase activity.</text>
</comment>
<keyword evidence="7" id="KW-0472">Membrane</keyword>
<sequence length="322" mass="37142">MGYDTSAFRRKFELPPSIDLRTWFPRHMSIQLKVMEGKLRTVDCIVEVHDARIPLTGRNPQFFSSLYAARPHILVMNKMDLVDLNKYKEPVEQYYKSRGVKKLLWTDCKKRTNAAIRSVSDAIIELIQAEPRFNRTIKTEYQVMVVGIPNVGKSALINSLRGTLLDNRKRATKEGGRPGVTTRVQNRIRICDKPLIYILDTPGVLTPEARDVETGMKMALCETILESAVGITNIADYLLFYLNSRRDFDYVELLKLSEPCDDITKVLFRICQQFDLRKEVVVPGEGRQERWDFDSAATQFVYLFRKHKLSDHCLDADKLLYG</sequence>
<comment type="similarity">
    <text evidence="9">Belongs to the TRAFAC class YlqF/YawG GTPase family. MTG1 subfamily.</text>
</comment>